<protein>
    <submittedName>
        <fullName evidence="1">Uncharacterized protein</fullName>
    </submittedName>
</protein>
<name>A0ACC1HZ86_9FUNG</name>
<comment type="caution">
    <text evidence="1">The sequence shown here is derived from an EMBL/GenBank/DDBJ whole genome shotgun (WGS) entry which is preliminary data.</text>
</comment>
<gene>
    <name evidence="1" type="ORF">LPJ66_011135</name>
</gene>
<organism evidence="1 2">
    <name type="scientific">Kickxella alabastrina</name>
    <dbReference type="NCBI Taxonomy" id="61397"/>
    <lineage>
        <taxon>Eukaryota</taxon>
        <taxon>Fungi</taxon>
        <taxon>Fungi incertae sedis</taxon>
        <taxon>Zoopagomycota</taxon>
        <taxon>Kickxellomycotina</taxon>
        <taxon>Kickxellomycetes</taxon>
        <taxon>Kickxellales</taxon>
        <taxon>Kickxellaceae</taxon>
        <taxon>Kickxella</taxon>
    </lineage>
</organism>
<proteinExistence type="predicted"/>
<reference evidence="1" key="1">
    <citation type="submission" date="2022-07" db="EMBL/GenBank/DDBJ databases">
        <title>Phylogenomic reconstructions and comparative analyses of Kickxellomycotina fungi.</title>
        <authorList>
            <person name="Reynolds N.K."/>
            <person name="Stajich J.E."/>
            <person name="Barry K."/>
            <person name="Grigoriev I.V."/>
            <person name="Crous P."/>
            <person name="Smith M.E."/>
        </authorList>
    </citation>
    <scope>NUCLEOTIDE SEQUENCE</scope>
    <source>
        <strain evidence="1">Benny 63K</strain>
    </source>
</reference>
<keyword evidence="2" id="KW-1185">Reference proteome</keyword>
<sequence>MNNFDAQREAFKRRMADQPVIQQRRAQPSSSIFTNTISTKLSSRVTRPIDAQSSSNTGTVASRFHEDASILTRVHQIIEFLKKSQRPCTTEEIQLHIHEFSEESPEFQH</sequence>
<feature type="non-terminal residue" evidence="1">
    <location>
        <position position="109"/>
    </location>
</feature>
<dbReference type="Proteomes" id="UP001150581">
    <property type="component" value="Unassembled WGS sequence"/>
</dbReference>
<evidence type="ECO:0000313" key="2">
    <source>
        <dbReference type="Proteomes" id="UP001150581"/>
    </source>
</evidence>
<evidence type="ECO:0000313" key="1">
    <source>
        <dbReference type="EMBL" id="KAJ1882541.1"/>
    </source>
</evidence>
<accession>A0ACC1HZ86</accession>
<dbReference type="EMBL" id="JANBPG010003223">
    <property type="protein sequence ID" value="KAJ1882541.1"/>
    <property type="molecule type" value="Genomic_DNA"/>
</dbReference>